<evidence type="ECO:0000256" key="6">
    <source>
        <dbReference type="ARBA" id="ARBA00023187"/>
    </source>
</evidence>
<keyword evidence="3" id="KW-0507">mRNA processing</keyword>
<feature type="compositionally biased region" description="Basic and acidic residues" evidence="9">
    <location>
        <begin position="1070"/>
        <end position="1093"/>
    </location>
</feature>
<organism evidence="11 12">
    <name type="scientific">Blattamonas nauphoetae</name>
    <dbReference type="NCBI Taxonomy" id="2049346"/>
    <lineage>
        <taxon>Eukaryota</taxon>
        <taxon>Metamonada</taxon>
        <taxon>Preaxostyla</taxon>
        <taxon>Oxymonadida</taxon>
        <taxon>Blattamonas</taxon>
    </lineage>
</organism>
<feature type="compositionally biased region" description="Basic and acidic residues" evidence="9">
    <location>
        <begin position="1100"/>
        <end position="1116"/>
    </location>
</feature>
<dbReference type="SMART" id="SM00651">
    <property type="entry name" value="Sm"/>
    <property type="match status" value="1"/>
</dbReference>
<keyword evidence="6" id="KW-0508">mRNA splicing</keyword>
<dbReference type="EMBL" id="JARBJD010000107">
    <property type="protein sequence ID" value="KAK2952177.1"/>
    <property type="molecule type" value="Genomic_DNA"/>
</dbReference>
<keyword evidence="12" id="KW-1185">Reference proteome</keyword>
<feature type="region of interest" description="Disordered" evidence="9">
    <location>
        <begin position="1070"/>
        <end position="1116"/>
    </location>
</feature>
<dbReference type="InterPro" id="IPR001163">
    <property type="entry name" value="Sm_dom_euk/arc"/>
</dbReference>
<sequence>MDRLGTVQNGLSLIRKLQLVVDSCVGVLQRNDFLNFETTLTNEQLSDLTRFFFQTFPTAARDCNESRQLVSYLFRSSTYSLFGHIIVNAQIFAIQRPELPEMTTQVNFPTFLNVVTGTPGIGKSTCRYPFITLLMSSGVNNVTTIKKGEGAFVFSIVDDVKDTGKVKIKTKINGQSIDFDTPSYLYTYGVYYFEPPSQPKEDLKKEQPYNSITYRVDPKSPPSTASFLGQISVPSVEYFPYFIRLMMGTDTWKGEQQLILDEDVFITQASNIVSGSYIAEGSNFIVIKQEIMDGPHTVMDQKILNSANPDRFNDGADEIQNIGLVKTSRIVLGEEITEFDQIVEAGTFFEADSHVTLRDIDVPSHSFPQAETIGPDEYIDAGSIIKKGSRIIPGSTINYYSIQNNLKGTRWHVIDDLEISSTHSLNPDDFHVLFSSPKGSRWRTYEEIDKVRPRILIESVVPKYTPQEEAAFLNANPNQNGIKPTPKPMSDIQRGVELFSFIPRFVTLSSLSAGALARVSSDKKTGIPKSVKNLFSPQVSHKLIHFTCPQFDCTNWHTEFATDLAKRNILHVFGVQEKTSYVRFLQSVKDHSDHSQEKGAAFHTFVSDAIVQGFYIHQPKRALSGRPILKPSQNSVENVGIQLPPTLGETYVFLRGPSSIRSVELPDLKTISIKDDLKDLPQNAEYLFENCLQRSYITSEELTMGAQPHEPSHPTQTTSQQVDPERLKCFTFYLNPLGANNVGFDSILLFFQVYENEGQLTIDKLSVMFIQSTLNKKHDLCDSGPNLMYLWTSLLSKVYSLRLDQIYPYLFYVTRPHKGKCNYGKGASTDFFMDQGNIWKMSYDPNVKSLETIKSSGRLMVNSVNPLSENHNPNHFRCYYCGLILEDLFVDHRCTHILTKQLKEPTEGSYEDTAWTITSSDVGVGMFDHPEPVEGVPLEELNTKFYFNLWDQSSNSGDIHSRDQKRVYELTLTYPKKGWLPNVNKGPRTFDMMDVTMIAVKQPMTRFAPPAAVEPHNPKSSVFTIHPTQPLPNFFSLVLPISKDLVNQSHDFELPRFKLLLTTIYDLDDPVKGRDGDDSNKEPDGDDSNKETGGDDSDKDPDVKDEARPPDVSDPKSHLYATLQMVHLWIYGYQVRFSEEERQIIPGERVPPNPSFGDLELWEDESIPICPMHVPTSCFGILPVTVNQAMCFTQSEIRTLLLSPDHPPSPPTAQSMFKDYIENGKLLPHSEVIRLLKMKAAKTPLISADLALLYDRIPCLKEQTLNEYDLLLLLSVVNGTRNHIWEILGNCCKYLDSPSLIPEDLSTLDHMELRLENGYSIAHERLKPFVDCLTNDDRPFIEFQKDSFDFKCLEDDALLSRWFRSLLIPWIMKDARVQAQQFIRNYRPFEPLQLHDRWLLIAGMMVHAPISKSDEATLESFLKTPFHDQSREDLFRLVEVYVDKSSDTNSTPDDQLRQNDSKSWEKTFDNIKKKGLIEPKELDYLRALFSKEVPERGKTEDLIKEIKTCSKSLLAQNTQSAQDTLIAQNTLFAQDTLIALVSGYPRLPDDLRCKIMPKPSALTKNERSELVTKIRTQGCPKTDIVSLENAVNHFESLTYQEKVKLEELIESTSTLSKEEKSTLKNLHILGVELHLQSIIRHKGKHDENVSEFSRKGEEMTIIRDSITEAHCLLFERLEGAHFSRKDFADPRHANDPKIGHYEKDDSIHVLEQASGDDTPIGLRQRSFVGRSVLAITNDGRSIAGVLRCFDQTANCVLENSSEWIFSIDEDTEIEPLGTYIIRGDNLACIGDIEQKYESQDVVRSLRLESINSVVHFAY</sequence>
<dbReference type="Pfam" id="PF01423">
    <property type="entry name" value="LSM"/>
    <property type="match status" value="1"/>
</dbReference>
<feature type="domain" description="Sm" evidence="10">
    <location>
        <begin position="1719"/>
        <end position="1795"/>
    </location>
</feature>
<proteinExistence type="inferred from homology"/>
<evidence type="ECO:0000256" key="4">
    <source>
        <dbReference type="ARBA" id="ARBA00022728"/>
    </source>
</evidence>
<keyword evidence="7" id="KW-0539">Nucleus</keyword>
<dbReference type="CDD" id="cd01727">
    <property type="entry name" value="LSm8"/>
    <property type="match status" value="1"/>
</dbReference>
<dbReference type="Proteomes" id="UP001281761">
    <property type="component" value="Unassembled WGS sequence"/>
</dbReference>
<evidence type="ECO:0000259" key="10">
    <source>
        <dbReference type="PROSITE" id="PS52002"/>
    </source>
</evidence>
<name>A0ABQ9XIE2_9EUKA</name>
<comment type="caution">
    <text evidence="11">The sequence shown here is derived from an EMBL/GenBank/DDBJ whole genome shotgun (WGS) entry which is preliminary data.</text>
</comment>
<comment type="similarity">
    <text evidence="2">Belongs to the snRNP Sm proteins family.</text>
</comment>
<dbReference type="InterPro" id="IPR034103">
    <property type="entry name" value="Lsm8"/>
</dbReference>
<dbReference type="Gene3D" id="2.30.30.100">
    <property type="match status" value="1"/>
</dbReference>
<evidence type="ECO:0000313" key="11">
    <source>
        <dbReference type="EMBL" id="KAK2952177.1"/>
    </source>
</evidence>
<evidence type="ECO:0000313" key="12">
    <source>
        <dbReference type="Proteomes" id="UP001281761"/>
    </source>
</evidence>
<dbReference type="InterPro" id="IPR047575">
    <property type="entry name" value="Sm"/>
</dbReference>
<evidence type="ECO:0000256" key="1">
    <source>
        <dbReference type="ARBA" id="ARBA00004123"/>
    </source>
</evidence>
<evidence type="ECO:0000256" key="8">
    <source>
        <dbReference type="ARBA" id="ARBA00023274"/>
    </source>
</evidence>
<dbReference type="InterPro" id="IPR010920">
    <property type="entry name" value="LSM_dom_sf"/>
</dbReference>
<keyword evidence="5" id="KW-0694">RNA-binding</keyword>
<dbReference type="SUPFAM" id="SSF50182">
    <property type="entry name" value="Sm-like ribonucleoproteins"/>
    <property type="match status" value="1"/>
</dbReference>
<dbReference type="PROSITE" id="PS52002">
    <property type="entry name" value="SM"/>
    <property type="match status" value="1"/>
</dbReference>
<evidence type="ECO:0000256" key="3">
    <source>
        <dbReference type="ARBA" id="ARBA00022664"/>
    </source>
</evidence>
<evidence type="ECO:0000256" key="7">
    <source>
        <dbReference type="ARBA" id="ARBA00023242"/>
    </source>
</evidence>
<dbReference type="InterPro" id="IPR044642">
    <property type="entry name" value="PTHR15588"/>
</dbReference>
<dbReference type="PANTHER" id="PTHR15588:SF9">
    <property type="entry name" value="U6 SNRNA-ASSOCIATED SM-LIKE PROTEIN LSM8"/>
    <property type="match status" value="1"/>
</dbReference>
<comment type="subcellular location">
    <subcellularLocation>
        <location evidence="1">Nucleus</location>
    </subcellularLocation>
</comment>
<reference evidence="11 12" key="1">
    <citation type="journal article" date="2022" name="bioRxiv">
        <title>Genomics of Preaxostyla Flagellates Illuminates Evolutionary Transitions and the Path Towards Mitochondrial Loss.</title>
        <authorList>
            <person name="Novak L.V.F."/>
            <person name="Treitli S.C."/>
            <person name="Pyrih J."/>
            <person name="Halakuc P."/>
            <person name="Pipaliya S.V."/>
            <person name="Vacek V."/>
            <person name="Brzon O."/>
            <person name="Soukal P."/>
            <person name="Eme L."/>
            <person name="Dacks J.B."/>
            <person name="Karnkowska A."/>
            <person name="Elias M."/>
            <person name="Hampl V."/>
        </authorList>
    </citation>
    <scope>NUCLEOTIDE SEQUENCE [LARGE SCALE GENOMIC DNA]</scope>
    <source>
        <strain evidence="11">NAU3</strain>
        <tissue evidence="11">Gut</tissue>
    </source>
</reference>
<keyword evidence="4" id="KW-0747">Spliceosome</keyword>
<keyword evidence="8" id="KW-0687">Ribonucleoprotein</keyword>
<gene>
    <name evidence="11" type="ORF">BLNAU_12880</name>
</gene>
<evidence type="ECO:0000256" key="9">
    <source>
        <dbReference type="SAM" id="MobiDB-lite"/>
    </source>
</evidence>
<accession>A0ABQ9XIE2</accession>
<evidence type="ECO:0000256" key="5">
    <source>
        <dbReference type="ARBA" id="ARBA00022884"/>
    </source>
</evidence>
<dbReference type="PANTHER" id="PTHR15588">
    <property type="entry name" value="LSM1"/>
    <property type="match status" value="1"/>
</dbReference>
<protein>
    <recommendedName>
        <fullName evidence="10">Sm domain-containing protein</fullName>
    </recommendedName>
</protein>
<evidence type="ECO:0000256" key="2">
    <source>
        <dbReference type="ARBA" id="ARBA00006850"/>
    </source>
</evidence>